<feature type="transmembrane region" description="Helical" evidence="1">
    <location>
        <begin position="24"/>
        <end position="42"/>
    </location>
</feature>
<evidence type="ECO:0000313" key="3">
    <source>
        <dbReference type="Proteomes" id="UP001165584"/>
    </source>
</evidence>
<keyword evidence="1" id="KW-1133">Transmembrane helix</keyword>
<sequence>MGTTPRASLPLARPAQWFLNGGKAVTWCAGLLAAISALVLFVPNAVNTIFWRPVEYNLLSQIHAGDSADFVTSLLGQPALVQSVPGAGLTQSIYLRRDHSVMTVADDAGRVVLYSVLSCDPEFMPTFTTPIRSTVHLQDRALGEAENVGSAPADEVLNSRQLVAVPPLSVSSPAQVAEVGIQSGSNAARTQSWFVGVNGACADLDVLAADLPLAGEQPTDASIAAVRSSTAANFYAETATEVDARLDEFGEIALGPYTSVPLDKALGLYVTPHLFDLPIDRLDQAGTRTF</sequence>
<name>A0ABT2GV14_9MICO</name>
<proteinExistence type="predicted"/>
<reference evidence="2" key="1">
    <citation type="submission" date="2022-08" db="EMBL/GenBank/DDBJ databases">
        <authorList>
            <person name="Deng Y."/>
            <person name="Han X.-F."/>
            <person name="Zhang Y.-Q."/>
        </authorList>
    </citation>
    <scope>NUCLEOTIDE SEQUENCE</scope>
    <source>
        <strain evidence="2">CPCC 205763</strain>
    </source>
</reference>
<dbReference type="EMBL" id="JANLCM010000002">
    <property type="protein sequence ID" value="MCS5720003.1"/>
    <property type="molecule type" value="Genomic_DNA"/>
</dbReference>
<accession>A0ABT2GV14</accession>
<keyword evidence="3" id="KW-1185">Reference proteome</keyword>
<dbReference type="InterPro" id="IPR050010">
    <property type="entry name" value="ETEC_3214_dom"/>
</dbReference>
<evidence type="ECO:0000313" key="2">
    <source>
        <dbReference type="EMBL" id="MCS5720003.1"/>
    </source>
</evidence>
<evidence type="ECO:0000256" key="1">
    <source>
        <dbReference type="SAM" id="Phobius"/>
    </source>
</evidence>
<organism evidence="2 3">
    <name type="scientific">Herbiconiux aconitum</name>
    <dbReference type="NCBI Taxonomy" id="2970913"/>
    <lineage>
        <taxon>Bacteria</taxon>
        <taxon>Bacillati</taxon>
        <taxon>Actinomycetota</taxon>
        <taxon>Actinomycetes</taxon>
        <taxon>Micrococcales</taxon>
        <taxon>Microbacteriaceae</taxon>
        <taxon>Herbiconiux</taxon>
    </lineage>
</organism>
<dbReference type="RefSeq" id="WP_259509686.1">
    <property type="nucleotide sequence ID" value="NZ_JANLCM010000002.1"/>
</dbReference>
<keyword evidence="1" id="KW-0812">Transmembrane</keyword>
<dbReference type="Proteomes" id="UP001165584">
    <property type="component" value="Unassembled WGS sequence"/>
</dbReference>
<gene>
    <name evidence="2" type="ORF">N1027_17870</name>
</gene>
<comment type="caution">
    <text evidence="2">The sequence shown here is derived from an EMBL/GenBank/DDBJ whole genome shotgun (WGS) entry which is preliminary data.</text>
</comment>
<keyword evidence="1" id="KW-0472">Membrane</keyword>
<dbReference type="NCBIfam" id="NF043066">
    <property type="entry name" value="ETEC_3214_dom"/>
    <property type="match status" value="1"/>
</dbReference>
<protein>
    <submittedName>
        <fullName evidence="2">Uncharacterized protein</fullName>
    </submittedName>
</protein>